<proteinExistence type="predicted"/>
<dbReference type="InterPro" id="IPR011749">
    <property type="entry name" value="CHP02243"/>
</dbReference>
<gene>
    <name evidence="1" type="ORF">MoryE10_34170</name>
</gene>
<dbReference type="AlphaFoldDB" id="A0A8D5AM51"/>
<evidence type="ECO:0008006" key="3">
    <source>
        <dbReference type="Google" id="ProtNLM"/>
    </source>
</evidence>
<accession>A0A8D5AM51</accession>
<keyword evidence="2" id="KW-1185">Reference proteome</keyword>
<reference evidence="1" key="1">
    <citation type="submission" date="2019-06" db="EMBL/GenBank/DDBJ databases">
        <title>Complete genome sequence of Methylogaea oryzae strain JCM16910.</title>
        <authorList>
            <person name="Asakawa S."/>
        </authorList>
    </citation>
    <scope>NUCLEOTIDE SEQUENCE</scope>
    <source>
        <strain evidence="1">E10</strain>
    </source>
</reference>
<dbReference type="KEGG" id="moz:MoryE10_34170"/>
<protein>
    <recommendedName>
        <fullName evidence="3">Baseplate assembly protein</fullName>
    </recommendedName>
</protein>
<evidence type="ECO:0000313" key="1">
    <source>
        <dbReference type="EMBL" id="BBL72811.1"/>
    </source>
</evidence>
<evidence type="ECO:0000313" key="2">
    <source>
        <dbReference type="Proteomes" id="UP000824988"/>
    </source>
</evidence>
<dbReference type="EMBL" id="AP019782">
    <property type="protein sequence ID" value="BBL72811.1"/>
    <property type="molecule type" value="Genomic_DNA"/>
</dbReference>
<dbReference type="RefSeq" id="WP_221047772.1">
    <property type="nucleotide sequence ID" value="NZ_AP019782.1"/>
</dbReference>
<dbReference type="NCBIfam" id="TIGR02243">
    <property type="entry name" value="putative baseplate assembly protein"/>
    <property type="match status" value="1"/>
</dbReference>
<name>A0A8D5AM51_9GAMM</name>
<organism evidence="1 2">
    <name type="scientific">Methylogaea oryzae</name>
    <dbReference type="NCBI Taxonomy" id="1295382"/>
    <lineage>
        <taxon>Bacteria</taxon>
        <taxon>Pseudomonadati</taxon>
        <taxon>Pseudomonadota</taxon>
        <taxon>Gammaproteobacteria</taxon>
        <taxon>Methylococcales</taxon>
        <taxon>Methylococcaceae</taxon>
        <taxon>Methylogaea</taxon>
    </lineage>
</organism>
<dbReference type="Proteomes" id="UP000824988">
    <property type="component" value="Chromosome"/>
</dbReference>
<sequence length="1194" mass="127368">MSGNTCGCTTESCGCCEGSRKLTPMPTANRRGLDALRYRVGTHGAFLQTMKARLADLSVEAPGADGQTLETFLPLSGLTARDGGDPAIALLDGWASVTDVLTFYQERIANEAYLRTATERRSVLELAKLVGYKLRPGVAASVYLAYTLDDNQTDPVEIPAGARSQSIPGPDELPQSFETSETLEARAAWNNLQVRLTKPQNITYANVLATDSLYLAGTATNLKAGDQLLLQFDDQAEQAAVRTVAQVEAEHADNYSLIRLQPVPPLLLAIVPALVQAIQALSALSPSTHPQAEPRIAALQKLLSNIYLGVTALPDWLKQLLVSQGIALPSKADGALVATAVSIPVDPEVKAIIDAFVAEIGNIAKQLHGAASGAEATDPSLFVEGLLLGPNAQAANSLALARSLSRSFAKGSDAHPQLLVNFAPQIKDSYYAAWANANVNAAAAHLKAVYALRINAPLFGANIAKRATFSGNPLKQDPPSSWEEWPTVAGDEQSDALFLDQAYDAVLPDSYAMVQIQESSGPTRMLRAVTATQTTQRSAYGISGKTTQLSLNQDWWKGASDSMSTLRGTLVYAQSEALSLAEQPMPASIPAQDAVGDDGKAEIELAGLYRELKSGRWVIFSGERDDIPGVSGVKSSELLMVSALKHGYDAALPGDQTHTTLTLATPPAYRYKRDTLTIYANVVKATHGETRQETLGSGDGAQALQTFTLKQPPVTFVSAANPTGVESTLKIYVNDVEWREADTLALAGPKERRFVSKTDDNANTSVVFGNGKEGARLPTGVENVKAVYRSGIGKGGNVRAEQISLLQTRALGVKSVVNPLRASGGADKESRDQARDNAPLAVMALDRLVSVQDYADFTRTFAGIGKAAARRLSDGRRELVHITIAGADDIPIDRDSDLYRNLLAALYQLGDEGLPVQVEMRELVALMLSANIKLAAGYRWEPVVTEIRAALLNEFGFQKRALGQAAQLCEIVSLIQGVAGVEYVDVDAFGGLPEKRLDLCLQAPRLLTLDELALAAKVIVTPALGAYLLRPGDIPDVAAFRQVFVDDGYEGGYAVAQYLLGRFSKGLADKLNDEAAAQSQPLCLQAALVAELNAILQGVSLYDANLFYSVPLDAETLALVVSQPQGMALVRLNRLLLDQAFSGQITPMGPVPPPGPARRVEAGVAEFYAGVVRPARLAIFTAAVPDTITLNRIS</sequence>